<sequence length="98" mass="10516">MTPVHFSLSSAFILGLMGVAFHRTHQLSALSCLAGMMWSLFIALPLWALQFESTAFSTAPQLHLAFSACQASTALALLIATAGTHGNDRLQILNLLQC</sequence>
<evidence type="ECO:0000256" key="6">
    <source>
        <dbReference type="ARBA" id="ARBA00022989"/>
    </source>
</evidence>
<comment type="function">
    <text evidence="10">Core subunit of the mitochondrial membrane respiratory chain NADH dehydrogenase (Complex I) which catalyzes electron transfer from NADH through the respiratory chain, using ubiquinone as an electron acceptor. Part of the enzyme membrane arm which is embedded in the lipid bilayer and involved in proton translocation.</text>
</comment>
<dbReference type="EMBL" id="KT768120">
    <property type="protein sequence ID" value="ALM87969.1"/>
    <property type="molecule type" value="Genomic_DNA"/>
</dbReference>
<evidence type="ECO:0000256" key="8">
    <source>
        <dbReference type="ARBA" id="ARBA00023136"/>
    </source>
</evidence>
<comment type="subcellular location">
    <subcellularLocation>
        <location evidence="1">Membrane</location>
        <topology evidence="1">Multi-pass membrane protein</topology>
    </subcellularLocation>
</comment>
<accession>A0A0S1YCL8</accession>
<dbReference type="GO" id="GO:0008137">
    <property type="term" value="F:NADH dehydrogenase (ubiquinone) activity"/>
    <property type="evidence" value="ECO:0007669"/>
    <property type="project" value="UniProtKB-EC"/>
</dbReference>
<geneLocation type="mitochondrion" evidence="13"/>
<evidence type="ECO:0000256" key="11">
    <source>
        <dbReference type="ARBA" id="ARBA00048769"/>
    </source>
</evidence>
<dbReference type="Pfam" id="PF00420">
    <property type="entry name" value="Oxidored_q2"/>
    <property type="match status" value="1"/>
</dbReference>
<evidence type="ECO:0000256" key="3">
    <source>
        <dbReference type="ARBA" id="ARBA00016612"/>
    </source>
</evidence>
<evidence type="ECO:0000256" key="4">
    <source>
        <dbReference type="ARBA" id="ARBA00022692"/>
    </source>
</evidence>
<evidence type="ECO:0000256" key="1">
    <source>
        <dbReference type="ARBA" id="ARBA00004141"/>
    </source>
</evidence>
<dbReference type="CTD" id="4539"/>
<dbReference type="GO" id="GO:0016020">
    <property type="term" value="C:membrane"/>
    <property type="evidence" value="ECO:0007669"/>
    <property type="project" value="UniProtKB-SubCell"/>
</dbReference>
<dbReference type="AlphaFoldDB" id="A0A0S1YCL8"/>
<keyword evidence="8 12" id="KW-0472">Membrane</keyword>
<evidence type="ECO:0000256" key="5">
    <source>
        <dbReference type="ARBA" id="ARBA00022967"/>
    </source>
</evidence>
<evidence type="ECO:0000256" key="10">
    <source>
        <dbReference type="ARBA" id="ARBA00043911"/>
    </source>
</evidence>
<evidence type="ECO:0000256" key="9">
    <source>
        <dbReference type="ARBA" id="ARBA00031586"/>
    </source>
</evidence>
<proteinExistence type="inferred from homology"/>
<evidence type="ECO:0000256" key="7">
    <source>
        <dbReference type="ARBA" id="ARBA00023027"/>
    </source>
</evidence>
<organism evidence="13">
    <name type="scientific">Danio margaritatus</name>
    <name type="common">celestial pearl danio</name>
    <dbReference type="NCBI Taxonomy" id="487618"/>
    <lineage>
        <taxon>Eukaryota</taxon>
        <taxon>Metazoa</taxon>
        <taxon>Chordata</taxon>
        <taxon>Craniata</taxon>
        <taxon>Vertebrata</taxon>
        <taxon>Euteleostomi</taxon>
        <taxon>Actinopterygii</taxon>
        <taxon>Neopterygii</taxon>
        <taxon>Teleostei</taxon>
        <taxon>Ostariophysi</taxon>
        <taxon>Cypriniformes</taxon>
        <taxon>Danionidae</taxon>
        <taxon>Danioninae</taxon>
        <taxon>Danio</taxon>
    </lineage>
</organism>
<feature type="transmembrane region" description="Helical" evidence="12">
    <location>
        <begin position="61"/>
        <end position="80"/>
    </location>
</feature>
<keyword evidence="4 12" id="KW-0812">Transmembrane</keyword>
<comment type="catalytic activity">
    <reaction evidence="11">
        <text>a ubiquinone + NADH + 5 H(+)(in) = a ubiquinol + NAD(+) + 4 H(+)(out)</text>
        <dbReference type="Rhea" id="RHEA:29091"/>
        <dbReference type="Rhea" id="RHEA-COMP:9565"/>
        <dbReference type="Rhea" id="RHEA-COMP:9566"/>
        <dbReference type="ChEBI" id="CHEBI:15378"/>
        <dbReference type="ChEBI" id="CHEBI:16389"/>
        <dbReference type="ChEBI" id="CHEBI:17976"/>
        <dbReference type="ChEBI" id="CHEBI:57540"/>
        <dbReference type="ChEBI" id="CHEBI:57945"/>
        <dbReference type="EC" id="7.1.1.2"/>
    </reaction>
    <physiologicalReaction direction="left-to-right" evidence="11">
        <dbReference type="Rhea" id="RHEA:29092"/>
    </physiologicalReaction>
</comment>
<feature type="transmembrane region" description="Helical" evidence="12">
    <location>
        <begin position="29"/>
        <end position="49"/>
    </location>
</feature>
<dbReference type="InterPro" id="IPR039428">
    <property type="entry name" value="NUOK/Mnh_C1-like"/>
</dbReference>
<protein>
    <recommendedName>
        <fullName evidence="3">NADH-ubiquinone oxidoreductase chain 4L</fullName>
    </recommendedName>
    <alternativeName>
        <fullName evidence="9">NADH dehydrogenase subunit 4L</fullName>
    </alternativeName>
</protein>
<dbReference type="GeneID" id="26375793"/>
<keyword evidence="13" id="KW-0496">Mitochondrion</keyword>
<evidence type="ECO:0000313" key="13">
    <source>
        <dbReference type="EMBL" id="ALM87969.1"/>
    </source>
</evidence>
<dbReference type="RefSeq" id="YP_009183427.1">
    <property type="nucleotide sequence ID" value="NC_028526.1"/>
</dbReference>
<feature type="transmembrane region" description="Helical" evidence="12">
    <location>
        <begin position="6"/>
        <end position="22"/>
    </location>
</feature>
<gene>
    <name evidence="13" type="primary">ND4L</name>
</gene>
<name>A0A0S1YCL8_9TELE</name>
<evidence type="ECO:0000256" key="12">
    <source>
        <dbReference type="SAM" id="Phobius"/>
    </source>
</evidence>
<reference evidence="13" key="1">
    <citation type="submission" date="2015-09" db="EMBL/GenBank/DDBJ databases">
        <title>Danio margaritatus mitochondrial complete sequence.</title>
        <authorList>
            <person name="Chen D."/>
            <person name="Bao L."/>
        </authorList>
    </citation>
    <scope>NUCLEOTIDE SEQUENCE</scope>
    <source>
        <tissue evidence="13">Fin ray</tissue>
    </source>
</reference>
<evidence type="ECO:0000256" key="2">
    <source>
        <dbReference type="ARBA" id="ARBA00010519"/>
    </source>
</evidence>
<keyword evidence="6 12" id="KW-1133">Transmembrane helix</keyword>
<comment type="similarity">
    <text evidence="2">Belongs to the complex I subunit 4L family.</text>
</comment>
<keyword evidence="5" id="KW-1278">Translocase</keyword>
<dbReference type="Gene3D" id="1.10.287.3510">
    <property type="match status" value="1"/>
</dbReference>
<keyword evidence="7" id="KW-0520">NAD</keyword>